<feature type="domain" description="DNA helicase Pif1-like 2B" evidence="1">
    <location>
        <begin position="12"/>
        <end position="43"/>
    </location>
</feature>
<reference evidence="2" key="1">
    <citation type="submission" date="2023-03" db="EMBL/GenBank/DDBJ databases">
        <title>Massive genome expansion in bonnet fungi (Mycena s.s.) driven by repeated elements and novel gene families across ecological guilds.</title>
        <authorList>
            <consortium name="Lawrence Berkeley National Laboratory"/>
            <person name="Harder C.B."/>
            <person name="Miyauchi S."/>
            <person name="Viragh M."/>
            <person name="Kuo A."/>
            <person name="Thoen E."/>
            <person name="Andreopoulos B."/>
            <person name="Lu D."/>
            <person name="Skrede I."/>
            <person name="Drula E."/>
            <person name="Henrissat B."/>
            <person name="Morin E."/>
            <person name="Kohler A."/>
            <person name="Barry K."/>
            <person name="LaButti K."/>
            <person name="Morin E."/>
            <person name="Salamov A."/>
            <person name="Lipzen A."/>
            <person name="Mereny Z."/>
            <person name="Hegedus B."/>
            <person name="Baldrian P."/>
            <person name="Stursova M."/>
            <person name="Weitz H."/>
            <person name="Taylor A."/>
            <person name="Grigoriev I.V."/>
            <person name="Nagy L.G."/>
            <person name="Martin F."/>
            <person name="Kauserud H."/>
        </authorList>
    </citation>
    <scope>NUCLEOTIDE SEQUENCE</scope>
    <source>
        <strain evidence="2">9144</strain>
    </source>
</reference>
<dbReference type="Pfam" id="PF21530">
    <property type="entry name" value="Pif1_2B_dom"/>
    <property type="match status" value="1"/>
</dbReference>
<sequence>MHSGETNYRLGRLPLAVGMPVMITQNFDVQSGIVNGTTGIVKQIRYTTSESGERCAHSCIVYVPEMSGPPLPNLPPKHAAVLAETVDM</sequence>
<protein>
    <recommendedName>
        <fullName evidence="1">DNA helicase Pif1-like 2B domain-containing protein</fullName>
    </recommendedName>
</protein>
<evidence type="ECO:0000259" key="1">
    <source>
        <dbReference type="Pfam" id="PF21530"/>
    </source>
</evidence>
<accession>A0AAD6Y457</accession>
<organism evidence="2 4">
    <name type="scientific">Mycena pura</name>
    <dbReference type="NCBI Taxonomy" id="153505"/>
    <lineage>
        <taxon>Eukaryota</taxon>
        <taxon>Fungi</taxon>
        <taxon>Dikarya</taxon>
        <taxon>Basidiomycota</taxon>
        <taxon>Agaricomycotina</taxon>
        <taxon>Agaricomycetes</taxon>
        <taxon>Agaricomycetidae</taxon>
        <taxon>Agaricales</taxon>
        <taxon>Marasmiineae</taxon>
        <taxon>Mycenaceae</taxon>
        <taxon>Mycena</taxon>
    </lineage>
</organism>
<evidence type="ECO:0000313" key="2">
    <source>
        <dbReference type="EMBL" id="KAJ7200394.1"/>
    </source>
</evidence>
<dbReference type="EMBL" id="JARJCW010000023">
    <property type="protein sequence ID" value="KAJ7212650.1"/>
    <property type="molecule type" value="Genomic_DNA"/>
</dbReference>
<feature type="non-terminal residue" evidence="2">
    <location>
        <position position="88"/>
    </location>
</feature>
<comment type="caution">
    <text evidence="2">The sequence shown here is derived from an EMBL/GenBank/DDBJ whole genome shotgun (WGS) entry which is preliminary data.</text>
</comment>
<proteinExistence type="predicted"/>
<dbReference type="InterPro" id="IPR049163">
    <property type="entry name" value="Pif1-like_2B_dom"/>
</dbReference>
<dbReference type="EMBL" id="JARJCW010000063">
    <property type="protein sequence ID" value="KAJ7200394.1"/>
    <property type="molecule type" value="Genomic_DNA"/>
</dbReference>
<dbReference type="Proteomes" id="UP001219525">
    <property type="component" value="Unassembled WGS sequence"/>
</dbReference>
<dbReference type="AlphaFoldDB" id="A0AAD6Y457"/>
<gene>
    <name evidence="3" type="ORF">GGX14DRAFT_361617</name>
    <name evidence="2" type="ORF">GGX14DRAFT_372204</name>
</gene>
<evidence type="ECO:0000313" key="3">
    <source>
        <dbReference type="EMBL" id="KAJ7212650.1"/>
    </source>
</evidence>
<evidence type="ECO:0000313" key="4">
    <source>
        <dbReference type="Proteomes" id="UP001219525"/>
    </source>
</evidence>
<keyword evidence="4" id="KW-1185">Reference proteome</keyword>
<name>A0AAD6Y457_9AGAR</name>